<dbReference type="EMBL" id="CAUYUJ010001654">
    <property type="protein sequence ID" value="CAK0796967.1"/>
    <property type="molecule type" value="Genomic_DNA"/>
</dbReference>
<accession>A0ABN9PY06</accession>
<proteinExistence type="predicted"/>
<keyword evidence="1" id="KW-0472">Membrane</keyword>
<evidence type="ECO:0000256" key="1">
    <source>
        <dbReference type="SAM" id="Phobius"/>
    </source>
</evidence>
<evidence type="ECO:0000313" key="3">
    <source>
        <dbReference type="Proteomes" id="UP001189429"/>
    </source>
</evidence>
<evidence type="ECO:0008006" key="4">
    <source>
        <dbReference type="Google" id="ProtNLM"/>
    </source>
</evidence>
<gene>
    <name evidence="2" type="ORF">PCOR1329_LOCUS6183</name>
</gene>
<keyword evidence="3" id="KW-1185">Reference proteome</keyword>
<dbReference type="Proteomes" id="UP001189429">
    <property type="component" value="Unassembled WGS sequence"/>
</dbReference>
<name>A0ABN9PY06_9DINO</name>
<organism evidence="2 3">
    <name type="scientific">Prorocentrum cordatum</name>
    <dbReference type="NCBI Taxonomy" id="2364126"/>
    <lineage>
        <taxon>Eukaryota</taxon>
        <taxon>Sar</taxon>
        <taxon>Alveolata</taxon>
        <taxon>Dinophyceae</taxon>
        <taxon>Prorocentrales</taxon>
        <taxon>Prorocentraceae</taxon>
        <taxon>Prorocentrum</taxon>
    </lineage>
</organism>
<sequence>MVHTGEEGWSAIETKCFLPSSGIAWAIMLLLTVVPNGVVFMAPPCSDWTWLNSYTSGRYLSEFGHVGHPGVKASNTVATAVSMLMWMCHMRGLYYMVEQPKDSSMFKFPAMASMIEMTNGSKLLTYQGPFGAAIPKPTVLLHNMGDELTASLVKPSPPRGSMKANVCWTSNAGVFKGTSDLKATEHYPTSFAQELANVAARAVGLV</sequence>
<protein>
    <recommendedName>
        <fullName evidence="4">Cellulase</fullName>
    </recommendedName>
</protein>
<keyword evidence="1" id="KW-1133">Transmembrane helix</keyword>
<comment type="caution">
    <text evidence="2">The sequence shown here is derived from an EMBL/GenBank/DDBJ whole genome shotgun (WGS) entry which is preliminary data.</text>
</comment>
<reference evidence="2" key="1">
    <citation type="submission" date="2023-10" db="EMBL/GenBank/DDBJ databases">
        <authorList>
            <person name="Chen Y."/>
            <person name="Shah S."/>
            <person name="Dougan E. K."/>
            <person name="Thang M."/>
            <person name="Chan C."/>
        </authorList>
    </citation>
    <scope>NUCLEOTIDE SEQUENCE [LARGE SCALE GENOMIC DNA]</scope>
</reference>
<keyword evidence="1" id="KW-0812">Transmembrane</keyword>
<feature type="transmembrane region" description="Helical" evidence="1">
    <location>
        <begin position="23"/>
        <end position="42"/>
    </location>
</feature>
<feature type="transmembrane region" description="Helical" evidence="1">
    <location>
        <begin position="77"/>
        <end position="97"/>
    </location>
</feature>
<evidence type="ECO:0000313" key="2">
    <source>
        <dbReference type="EMBL" id="CAK0796967.1"/>
    </source>
</evidence>